<dbReference type="Pfam" id="PF02009">
    <property type="entry name" value="RIFIN"/>
    <property type="match status" value="1"/>
</dbReference>
<name>A0A060RQI9_PLARE</name>
<dbReference type="VEuPathDB" id="PlasmoDB:PRCDC_0031200"/>
<sequence length="303" mass="34202">MKLHYTKIFLFALPLNILVYNENKPYITPHHTQTNRSLCECDIQSSNYNNDADMKSVKECFDRKTSQRFEEYEERMKEKRQKRKEERDKNIEQIIKKDKMDKSLAEKIEKGCLKCGCALGGGVLPVWGLISGLWYATWKQYVATTVAKASTDAGIAKAIEGLKNFFGLTNIIPISNIKNFVTPKNYFHKMSFVTFVQGVHNTKCGDAASSESFCNVLSDQGQGALSTGAARIAEMAGETAQDTIATETAKFASQTTTYTTAIIASIVAILVIVLVMVIIYLILRYRRKKKMNKKLQYTKLLNK</sequence>
<reference evidence="4" key="2">
    <citation type="submission" date="2014-05" db="EMBL/GenBank/DDBJ databases">
        <title>The genome sequences of chimpanzee malaria parasites reveal the path to human adaptation.</title>
        <authorList>
            <person name="Otto T.D."/>
            <person name="Rayner J.C."/>
            <person name="Boehme U."/>
            <person name="Pain A."/>
            <person name="Spottiswoode N."/>
            <person name="Sanders M."/>
            <person name="Quail M."/>
            <person name="Ollomo B."/>
            <person name="Renaud F."/>
            <person name="Thomas A.W."/>
            <person name="Prugnolle F."/>
            <person name="Conway D.J."/>
            <person name="Newbold C."/>
            <person name="Berriman M."/>
        </authorList>
    </citation>
    <scope>NUCLEOTIDE SEQUENCE [LARGE SCALE GENOMIC DNA]</scope>
    <source>
        <strain evidence="4">CDC</strain>
    </source>
</reference>
<evidence type="ECO:0000256" key="2">
    <source>
        <dbReference type="SAM" id="Phobius"/>
    </source>
</evidence>
<proteinExistence type="predicted"/>
<dbReference type="AlphaFoldDB" id="A0A060RQI9"/>
<keyword evidence="2" id="KW-1133">Transmembrane helix</keyword>
<evidence type="ECO:0000313" key="5">
    <source>
        <dbReference type="Proteomes" id="UP000027581"/>
    </source>
</evidence>
<gene>
    <name evidence="4" type="primary">RIF</name>
    <name evidence="4" type="ORF">PRCDC_0031200</name>
</gene>
<evidence type="ECO:0000313" key="4">
    <source>
        <dbReference type="EMBL" id="CDO61676.1"/>
    </source>
</evidence>
<dbReference type="NCBIfam" id="TIGR01477">
    <property type="entry name" value="RIFIN"/>
    <property type="match status" value="1"/>
</dbReference>
<dbReference type="VEuPathDB" id="PlasmoDB:PRG01_1479200"/>
<accession>A0A060RQI9</accession>
<feature type="signal peptide" evidence="3">
    <location>
        <begin position="1"/>
        <end position="19"/>
    </location>
</feature>
<feature type="coiled-coil region" evidence="1">
    <location>
        <begin position="62"/>
        <end position="89"/>
    </location>
</feature>
<evidence type="ECO:0000256" key="3">
    <source>
        <dbReference type="SAM" id="SignalP"/>
    </source>
</evidence>
<keyword evidence="2" id="KW-0472">Membrane</keyword>
<feature type="transmembrane region" description="Helical" evidence="2">
    <location>
        <begin position="261"/>
        <end position="283"/>
    </location>
</feature>
<dbReference type="Proteomes" id="UP000027581">
    <property type="component" value="Unassembled WGS sequence"/>
</dbReference>
<dbReference type="PhylomeDB" id="A0A060RQI9"/>
<feature type="chain" id="PRO_5001591238" evidence="3">
    <location>
        <begin position="20"/>
        <end position="303"/>
    </location>
</feature>
<keyword evidence="3" id="KW-0732">Signal</keyword>
<reference evidence="4" key="1">
    <citation type="submission" date="2014-01" db="EMBL/GenBank/DDBJ databases">
        <authorList>
            <person name="Aslett M."/>
        </authorList>
    </citation>
    <scope>NUCLEOTIDE SEQUENCE</scope>
    <source>
        <strain evidence="4">CDC</strain>
    </source>
</reference>
<keyword evidence="1" id="KW-0175">Coiled coil</keyword>
<protein>
    <submittedName>
        <fullName evidence="4">Rifin</fullName>
    </submittedName>
</protein>
<organism evidence="4 5">
    <name type="scientific">Plasmodium reichenowi</name>
    <dbReference type="NCBI Taxonomy" id="5854"/>
    <lineage>
        <taxon>Eukaryota</taxon>
        <taxon>Sar</taxon>
        <taxon>Alveolata</taxon>
        <taxon>Apicomplexa</taxon>
        <taxon>Aconoidasida</taxon>
        <taxon>Haemosporida</taxon>
        <taxon>Plasmodiidae</taxon>
        <taxon>Plasmodium</taxon>
        <taxon>Plasmodium (Laverania)</taxon>
    </lineage>
</organism>
<keyword evidence="5" id="KW-1185">Reference proteome</keyword>
<dbReference type="EMBL" id="HG810466">
    <property type="protein sequence ID" value="CDO61676.1"/>
    <property type="molecule type" value="Genomic_DNA"/>
</dbReference>
<keyword evidence="2" id="KW-0812">Transmembrane</keyword>
<evidence type="ECO:0000256" key="1">
    <source>
        <dbReference type="SAM" id="Coils"/>
    </source>
</evidence>
<dbReference type="InterPro" id="IPR006373">
    <property type="entry name" value="VSA_Rifin"/>
</dbReference>